<dbReference type="Gramene" id="EFJ24765">
    <property type="protein sequence ID" value="EFJ24765"/>
    <property type="gene ID" value="SELMODRAFT_414162"/>
</dbReference>
<protein>
    <submittedName>
        <fullName evidence="1">Uncharacterized protein</fullName>
    </submittedName>
</protein>
<sequence length="417" mass="47947">MSSDEDYEDYEGRPSKRQRFLQQITNLSDKELEALVNQLQGKDKSDELFAKTPCEIKEQEFWQRFGLVSFCRTMPIYDRFCVTEMRDETLRCISDLVTSDVLYSTTFQGEDPSEAPILDRMTRNLGRFTRPGPEKAAIYSKKEPDRKQGFAIKYANNEELLVDPDPELSSEDEEEDVAQCATLASSSVVLLHVFKSVQTVRGQQLKFVKEWKTKAGIKDLFQPAMYAIDELRETAALSKDYRRPVYIMAEDKNRWYYGVLEIDGFVQVRHQRIVSKSLKCFPEKAAPVNPKKFTPSATQEEVLFQFAMWKKKMALEGMKVPDGLHPVGRFFFYTLQQGYEMPSTSASRPLGTEAKRYFDAMLKVLVGRRVTNWSPADALQAWRSREFLEEKAGRAAGVPAQLWPLLHPQRTSNTVTS</sequence>
<dbReference type="AlphaFoldDB" id="D8RRV1"/>
<dbReference type="HOGENOM" id="CLU_055040_0_0_1"/>
<proteinExistence type="predicted"/>
<dbReference type="Proteomes" id="UP000001514">
    <property type="component" value="Unassembled WGS sequence"/>
</dbReference>
<organism evidence="2">
    <name type="scientific">Selaginella moellendorffii</name>
    <name type="common">Spikemoss</name>
    <dbReference type="NCBI Taxonomy" id="88036"/>
    <lineage>
        <taxon>Eukaryota</taxon>
        <taxon>Viridiplantae</taxon>
        <taxon>Streptophyta</taxon>
        <taxon>Embryophyta</taxon>
        <taxon>Tracheophyta</taxon>
        <taxon>Lycopodiopsida</taxon>
        <taxon>Selaginellales</taxon>
        <taxon>Selaginellaceae</taxon>
        <taxon>Selaginella</taxon>
    </lineage>
</organism>
<keyword evidence="2" id="KW-1185">Reference proteome</keyword>
<evidence type="ECO:0000313" key="1">
    <source>
        <dbReference type="EMBL" id="EFJ24765.1"/>
    </source>
</evidence>
<name>D8RRV1_SELML</name>
<reference evidence="1 2" key="1">
    <citation type="journal article" date="2011" name="Science">
        <title>The Selaginella genome identifies genetic changes associated with the evolution of vascular plants.</title>
        <authorList>
            <person name="Banks J.A."/>
            <person name="Nishiyama T."/>
            <person name="Hasebe M."/>
            <person name="Bowman J.L."/>
            <person name="Gribskov M."/>
            <person name="dePamphilis C."/>
            <person name="Albert V.A."/>
            <person name="Aono N."/>
            <person name="Aoyama T."/>
            <person name="Ambrose B.A."/>
            <person name="Ashton N.W."/>
            <person name="Axtell M.J."/>
            <person name="Barker E."/>
            <person name="Barker M.S."/>
            <person name="Bennetzen J.L."/>
            <person name="Bonawitz N.D."/>
            <person name="Chapple C."/>
            <person name="Cheng C."/>
            <person name="Correa L.G."/>
            <person name="Dacre M."/>
            <person name="DeBarry J."/>
            <person name="Dreyer I."/>
            <person name="Elias M."/>
            <person name="Engstrom E.M."/>
            <person name="Estelle M."/>
            <person name="Feng L."/>
            <person name="Finet C."/>
            <person name="Floyd S.K."/>
            <person name="Frommer W.B."/>
            <person name="Fujita T."/>
            <person name="Gramzow L."/>
            <person name="Gutensohn M."/>
            <person name="Harholt J."/>
            <person name="Hattori M."/>
            <person name="Heyl A."/>
            <person name="Hirai T."/>
            <person name="Hiwatashi Y."/>
            <person name="Ishikawa M."/>
            <person name="Iwata M."/>
            <person name="Karol K.G."/>
            <person name="Koehler B."/>
            <person name="Kolukisaoglu U."/>
            <person name="Kubo M."/>
            <person name="Kurata T."/>
            <person name="Lalonde S."/>
            <person name="Li K."/>
            <person name="Li Y."/>
            <person name="Litt A."/>
            <person name="Lyons E."/>
            <person name="Manning G."/>
            <person name="Maruyama T."/>
            <person name="Michael T.P."/>
            <person name="Mikami K."/>
            <person name="Miyazaki S."/>
            <person name="Morinaga S."/>
            <person name="Murata T."/>
            <person name="Mueller-Roeber B."/>
            <person name="Nelson D.R."/>
            <person name="Obara M."/>
            <person name="Oguri Y."/>
            <person name="Olmstead R.G."/>
            <person name="Onodera N."/>
            <person name="Petersen B.L."/>
            <person name="Pils B."/>
            <person name="Prigge M."/>
            <person name="Rensing S.A."/>
            <person name="Riano-Pachon D.M."/>
            <person name="Roberts A.W."/>
            <person name="Sato Y."/>
            <person name="Scheller H.V."/>
            <person name="Schulz B."/>
            <person name="Schulz C."/>
            <person name="Shakirov E.V."/>
            <person name="Shibagaki N."/>
            <person name="Shinohara N."/>
            <person name="Shippen D.E."/>
            <person name="Soerensen I."/>
            <person name="Sotooka R."/>
            <person name="Sugimoto N."/>
            <person name="Sugita M."/>
            <person name="Sumikawa N."/>
            <person name="Tanurdzic M."/>
            <person name="Theissen G."/>
            <person name="Ulvskov P."/>
            <person name="Wakazuki S."/>
            <person name="Weng J.K."/>
            <person name="Willats W.W."/>
            <person name="Wipf D."/>
            <person name="Wolf P.G."/>
            <person name="Yang L."/>
            <person name="Zimmer A.D."/>
            <person name="Zhu Q."/>
            <person name="Mitros T."/>
            <person name="Hellsten U."/>
            <person name="Loque D."/>
            <person name="Otillar R."/>
            <person name="Salamov A."/>
            <person name="Schmutz J."/>
            <person name="Shapiro H."/>
            <person name="Lindquist E."/>
            <person name="Lucas S."/>
            <person name="Rokhsar D."/>
            <person name="Grigoriev I.V."/>
        </authorList>
    </citation>
    <scope>NUCLEOTIDE SEQUENCE [LARGE SCALE GENOMIC DNA]</scope>
</reference>
<evidence type="ECO:0000313" key="2">
    <source>
        <dbReference type="Proteomes" id="UP000001514"/>
    </source>
</evidence>
<dbReference type="InParanoid" id="D8RRV1"/>
<accession>D8RRV1</accession>
<dbReference type="EMBL" id="GL377588">
    <property type="protein sequence ID" value="EFJ24765.1"/>
    <property type="molecule type" value="Genomic_DNA"/>
</dbReference>
<dbReference type="KEGG" id="smo:SELMODRAFT_414162"/>
<gene>
    <name evidence="1" type="ORF">SELMODRAFT_414162</name>
</gene>